<comment type="caution">
    <text evidence="1">The sequence shown here is derived from an EMBL/GenBank/DDBJ whole genome shotgun (WGS) entry which is preliminary data.</text>
</comment>
<name>A0ABR3VE18_9PEZI</name>
<evidence type="ECO:0000313" key="2">
    <source>
        <dbReference type="Proteomes" id="UP001586593"/>
    </source>
</evidence>
<evidence type="ECO:0000313" key="1">
    <source>
        <dbReference type="EMBL" id="KAL1839974.1"/>
    </source>
</evidence>
<accession>A0ABR3VE18</accession>
<protein>
    <submittedName>
        <fullName evidence="1">Uncharacterized protein</fullName>
    </submittedName>
</protein>
<keyword evidence="2" id="KW-1185">Reference proteome</keyword>
<reference evidence="1 2" key="1">
    <citation type="journal article" date="2024" name="Commun. Biol.">
        <title>Comparative genomic analysis of thermophilic fungi reveals convergent evolutionary adaptations and gene losses.</title>
        <authorList>
            <person name="Steindorff A.S."/>
            <person name="Aguilar-Pontes M.V."/>
            <person name="Robinson A.J."/>
            <person name="Andreopoulos B."/>
            <person name="LaButti K."/>
            <person name="Kuo A."/>
            <person name="Mondo S."/>
            <person name="Riley R."/>
            <person name="Otillar R."/>
            <person name="Haridas S."/>
            <person name="Lipzen A."/>
            <person name="Grimwood J."/>
            <person name="Schmutz J."/>
            <person name="Clum A."/>
            <person name="Reid I.D."/>
            <person name="Moisan M.C."/>
            <person name="Butler G."/>
            <person name="Nguyen T.T.M."/>
            <person name="Dewar K."/>
            <person name="Conant G."/>
            <person name="Drula E."/>
            <person name="Henrissat B."/>
            <person name="Hansel C."/>
            <person name="Singer S."/>
            <person name="Hutchinson M.I."/>
            <person name="de Vries R.P."/>
            <person name="Natvig D.O."/>
            <person name="Powell A.J."/>
            <person name="Tsang A."/>
            <person name="Grigoriev I.V."/>
        </authorList>
    </citation>
    <scope>NUCLEOTIDE SEQUENCE [LARGE SCALE GENOMIC DNA]</scope>
    <source>
        <strain evidence="1 2">ATCC 24622</strain>
    </source>
</reference>
<dbReference type="Proteomes" id="UP001586593">
    <property type="component" value="Unassembled WGS sequence"/>
</dbReference>
<gene>
    <name evidence="1" type="ORF">VTK73DRAFT_3874</name>
</gene>
<sequence length="169" mass="19184">MHWSWQRLFAISPLVENDHRDQTPFEAHWKPRTCWSSSGSHLAHVPFCAPWADRRHSGFSWWDDGGPRRHLPWMGTFPAEARGRACLCVSPARLTRRRIASARLPAETATDPSAHAIEGLLPFGDPWDRDRKCQSCHHGRRSMTHVGVESGGQNHEVMTTSFLLCPPSE</sequence>
<dbReference type="EMBL" id="JAZHXJ010002261">
    <property type="protein sequence ID" value="KAL1839974.1"/>
    <property type="molecule type" value="Genomic_DNA"/>
</dbReference>
<proteinExistence type="predicted"/>
<organism evidence="1 2">
    <name type="scientific">Phialemonium thermophilum</name>
    <dbReference type="NCBI Taxonomy" id="223376"/>
    <lineage>
        <taxon>Eukaryota</taxon>
        <taxon>Fungi</taxon>
        <taxon>Dikarya</taxon>
        <taxon>Ascomycota</taxon>
        <taxon>Pezizomycotina</taxon>
        <taxon>Sordariomycetes</taxon>
        <taxon>Sordariomycetidae</taxon>
        <taxon>Cephalothecales</taxon>
        <taxon>Cephalothecaceae</taxon>
        <taxon>Phialemonium</taxon>
    </lineage>
</organism>